<proteinExistence type="inferred from homology"/>
<dbReference type="RefSeq" id="WP_097131648.1">
    <property type="nucleotide sequence ID" value="NZ_OCNH01000009.1"/>
</dbReference>
<keyword evidence="3" id="KW-0998">Cell outer membrane</keyword>
<dbReference type="GO" id="GO:0009279">
    <property type="term" value="C:cell outer membrane"/>
    <property type="evidence" value="ECO:0007669"/>
    <property type="project" value="UniProtKB-SubCell"/>
</dbReference>
<keyword evidence="5" id="KW-0732">Signal</keyword>
<comment type="subcellular location">
    <subcellularLocation>
        <location evidence="1 4">Cell outer membrane</location>
    </subcellularLocation>
</comment>
<keyword evidence="2 4" id="KW-0472">Membrane</keyword>
<evidence type="ECO:0000313" key="8">
    <source>
        <dbReference type="EMBL" id="SOD99143.1"/>
    </source>
</evidence>
<name>A0A286GUA1_9BACT</name>
<evidence type="ECO:0000259" key="7">
    <source>
        <dbReference type="Pfam" id="PF07715"/>
    </source>
</evidence>
<dbReference type="Pfam" id="PF07715">
    <property type="entry name" value="Plug"/>
    <property type="match status" value="1"/>
</dbReference>
<dbReference type="InterPro" id="IPR008969">
    <property type="entry name" value="CarboxyPept-like_regulatory"/>
</dbReference>
<comment type="similarity">
    <text evidence="4">Belongs to the TonB-dependent receptor family.</text>
</comment>
<feature type="chain" id="PRO_5013352682" evidence="5">
    <location>
        <begin position="23"/>
        <end position="732"/>
    </location>
</feature>
<dbReference type="Proteomes" id="UP000219452">
    <property type="component" value="Unassembled WGS sequence"/>
</dbReference>
<dbReference type="Pfam" id="PF00593">
    <property type="entry name" value="TonB_dep_Rec_b-barrel"/>
    <property type="match status" value="1"/>
</dbReference>
<dbReference type="AlphaFoldDB" id="A0A286GUA1"/>
<evidence type="ECO:0000256" key="1">
    <source>
        <dbReference type="ARBA" id="ARBA00004442"/>
    </source>
</evidence>
<protein>
    <submittedName>
        <fullName evidence="8">Outer membrane receptor for ferrienterochelin and colicins</fullName>
    </submittedName>
</protein>
<sequence length="732" mass="81716">MCNQARIFLFVSLLLPSVSALGQDATIKGMITGVDKKPIPGVSIAVSKSYDGSTTDSLGHYVLSTALADTITLNFSFIGFKPKTVVLLNRESNFSIDVQLEELVNELNVVTVSAGSFDASNDKKNVMLKPLDIASTAAGGADITGVVQLLPGAQKVGESEGLFVRGGSAQETKVLIDGMYVQNPFYSPNPGIAQRGRFSPFMFKSTSFSTGGFSTQYGQALSSVLSLFTNDKLNESGWNVSLNAMSAGLTGSKATDKYSFAVNGYYGNTGLLNNLIHQNVEWVKSPDYQGGSFTGVWTPSDFTTIKAYATASHNKFRIFLSDYNQPTAGSKINYGVGNDNYYANSSIKTSFGTDYSWQLDGAVSYNRNNDAYDIDGAKAGKTEQQFQMRYVLRKTINDSFNFLFGNDVNVLRNTDNFAGAYNYQLNERNASLFTESEWHISPLFGVKIGGRLDYSGTLNKAVVSPRATIAYKTGQFSQLSFASGLFTQTPYYKYLYVTNKLDFEKAFHYIASYQVIKEKRTFKAEAFYKKYSDLVLERTTGSFDADPLRFPTGALSNGGYGYAQGLDLFWRDRKTLRNTDYWITYTFVDSRRIFQNYPVETVPTFASRHNLNVIYKYTFPEINFNVGFTYLYTGSRPYYNPADEQFLQSVAPPIHNVGLSASYLTNIAKNFTILYASVDNVLNSRFVYTYRYYQDQSSRDAIRPQTQRGFFVGMIIYFSSKFKIPDEFKLVK</sequence>
<reference evidence="9" key="1">
    <citation type="submission" date="2017-09" db="EMBL/GenBank/DDBJ databases">
        <authorList>
            <person name="Varghese N."/>
            <person name="Submissions S."/>
        </authorList>
    </citation>
    <scope>NUCLEOTIDE SEQUENCE [LARGE SCALE GENOMIC DNA]</scope>
    <source>
        <strain evidence="9">DSM 29961</strain>
    </source>
</reference>
<gene>
    <name evidence="8" type="ORF">SAMN06269250_6291</name>
</gene>
<accession>A0A286GUA1</accession>
<dbReference type="InterPro" id="IPR000531">
    <property type="entry name" value="Beta-barrel_TonB"/>
</dbReference>
<dbReference type="Gene3D" id="2.60.40.1120">
    <property type="entry name" value="Carboxypeptidase-like, regulatory domain"/>
    <property type="match status" value="1"/>
</dbReference>
<feature type="signal peptide" evidence="5">
    <location>
        <begin position="1"/>
        <end position="22"/>
    </location>
</feature>
<dbReference type="SUPFAM" id="SSF49464">
    <property type="entry name" value="Carboxypeptidase regulatory domain-like"/>
    <property type="match status" value="1"/>
</dbReference>
<dbReference type="Pfam" id="PF13715">
    <property type="entry name" value="CarbopepD_reg_2"/>
    <property type="match status" value="1"/>
</dbReference>
<dbReference type="InterPro" id="IPR012910">
    <property type="entry name" value="Plug_dom"/>
</dbReference>
<keyword evidence="9" id="KW-1185">Reference proteome</keyword>
<dbReference type="EMBL" id="OCNH01000009">
    <property type="protein sequence ID" value="SOD99143.1"/>
    <property type="molecule type" value="Genomic_DNA"/>
</dbReference>
<keyword evidence="8" id="KW-0675">Receptor</keyword>
<keyword evidence="4" id="KW-0798">TonB box</keyword>
<evidence type="ECO:0000313" key="9">
    <source>
        <dbReference type="Proteomes" id="UP000219452"/>
    </source>
</evidence>
<evidence type="ECO:0000256" key="5">
    <source>
        <dbReference type="SAM" id="SignalP"/>
    </source>
</evidence>
<dbReference type="Gene3D" id="2.40.170.20">
    <property type="entry name" value="TonB-dependent receptor, beta-barrel domain"/>
    <property type="match status" value="1"/>
</dbReference>
<evidence type="ECO:0000256" key="3">
    <source>
        <dbReference type="ARBA" id="ARBA00023237"/>
    </source>
</evidence>
<evidence type="ECO:0000256" key="4">
    <source>
        <dbReference type="RuleBase" id="RU003357"/>
    </source>
</evidence>
<dbReference type="SUPFAM" id="SSF56935">
    <property type="entry name" value="Porins"/>
    <property type="match status" value="1"/>
</dbReference>
<dbReference type="InterPro" id="IPR036942">
    <property type="entry name" value="Beta-barrel_TonB_sf"/>
</dbReference>
<evidence type="ECO:0000259" key="6">
    <source>
        <dbReference type="Pfam" id="PF00593"/>
    </source>
</evidence>
<organism evidence="8 9">
    <name type="scientific">Spirosoma fluviale</name>
    <dbReference type="NCBI Taxonomy" id="1597977"/>
    <lineage>
        <taxon>Bacteria</taxon>
        <taxon>Pseudomonadati</taxon>
        <taxon>Bacteroidota</taxon>
        <taxon>Cytophagia</taxon>
        <taxon>Cytophagales</taxon>
        <taxon>Cytophagaceae</taxon>
        <taxon>Spirosoma</taxon>
    </lineage>
</organism>
<feature type="domain" description="TonB-dependent receptor plug" evidence="7">
    <location>
        <begin position="139"/>
        <end position="219"/>
    </location>
</feature>
<evidence type="ECO:0000256" key="2">
    <source>
        <dbReference type="ARBA" id="ARBA00023136"/>
    </source>
</evidence>
<dbReference type="OrthoDB" id="1075473at2"/>
<feature type="domain" description="TonB-dependent receptor-like beta-barrel" evidence="6">
    <location>
        <begin position="310"/>
        <end position="681"/>
    </location>
</feature>